<keyword evidence="4" id="KW-1185">Reference proteome</keyword>
<keyword evidence="2" id="KW-0812">Transmembrane</keyword>
<evidence type="ECO:0000256" key="1">
    <source>
        <dbReference type="SAM" id="MobiDB-lite"/>
    </source>
</evidence>
<dbReference type="Proteomes" id="UP000312512">
    <property type="component" value="Unassembled WGS sequence"/>
</dbReference>
<feature type="compositionally biased region" description="Basic and acidic residues" evidence="1">
    <location>
        <begin position="30"/>
        <end position="42"/>
    </location>
</feature>
<feature type="compositionally biased region" description="Gly residues" evidence="1">
    <location>
        <begin position="267"/>
        <end position="278"/>
    </location>
</feature>
<feature type="compositionally biased region" description="Polar residues" evidence="1">
    <location>
        <begin position="227"/>
        <end position="236"/>
    </location>
</feature>
<feature type="compositionally biased region" description="Low complexity" evidence="1">
    <location>
        <begin position="322"/>
        <end position="331"/>
    </location>
</feature>
<dbReference type="AlphaFoldDB" id="A0A5C4VN70"/>
<keyword evidence="2" id="KW-1133">Transmembrane helix</keyword>
<accession>A0A5C4VN70</accession>
<comment type="caution">
    <text evidence="3">The sequence shown here is derived from an EMBL/GenBank/DDBJ whole genome shotgun (WGS) entry which is preliminary data.</text>
</comment>
<evidence type="ECO:0000313" key="3">
    <source>
        <dbReference type="EMBL" id="KAB8189392.1"/>
    </source>
</evidence>
<proteinExistence type="predicted"/>
<feature type="compositionally biased region" description="Pro residues" evidence="1">
    <location>
        <begin position="9"/>
        <end position="18"/>
    </location>
</feature>
<feature type="region of interest" description="Disordered" evidence="1">
    <location>
        <begin position="508"/>
        <end position="539"/>
    </location>
</feature>
<dbReference type="EMBL" id="VDLX02000020">
    <property type="protein sequence ID" value="KAB8189392.1"/>
    <property type="molecule type" value="Genomic_DNA"/>
</dbReference>
<sequence>MATENSGPHLPPSWPEAPRPANQDPSWPEPPRKDDSWPEPPRRPRHQAPQAEPARPEAQRARQDASGPSSWPDLPPAQSSWPDSSTQGNSGPSSWPDSTSPGNAGPSSWPDASLPGGGAHPGQDTPPRGGAGPSSWPDASPQGGAPAWPDAPRRDTGRTDPPRQDVPMSWPDASSPEIPTSWPEASPPQGGPDPSSWPDPSPQGGAGPSSWPDTPPQGFTGGPQGRGNHSQGQGNPQGMADHPQGMGSLPNGIGGGAPQGAPDRPGGAAGAPQRGGGPAAWPDAPPQGQGSRAGDRPQVPDPVPAWAQPPAQPAGSWPDVHSPGQSPGQSPGPWPASDRNADASPADRTAMYQVDDLPQGAHAPPRNHPADERTVTYAQHSANLLNDRAVPSSPTMDSSHPSTAPTPPAEDQNGAPRPGSNLNRDPSDPDRPFVTAGQISGSRTPPPERQQELWNTVFGDNYQAMGEQDPLDEEQGKPIWIYALGGSVAVALVIALLWAFLAGPLAGEDPQSSTAAAEQTATPPPSTPPTKASSIGPLPKYAGKPAPVVGRLTDAAAGISLPRLGGTWRLDQRATMKSTYGYETRQYVLVAEDTAAQVMSGPLPQKLASYYDQDNLEPVIRQVVLDARKRFFPDGNKVKKIAQQAIKVGDSTGRLIAYALTSPTEKATIVTMAVNTGGDVPAIVYISIPAESKQLMPDVRTVMNQLKLNA</sequence>
<feature type="compositionally biased region" description="Pro residues" evidence="1">
    <location>
        <begin position="185"/>
        <end position="201"/>
    </location>
</feature>
<dbReference type="OrthoDB" id="3497239at2"/>
<feature type="transmembrane region" description="Helical" evidence="2">
    <location>
        <begin position="479"/>
        <end position="501"/>
    </location>
</feature>
<feature type="compositionally biased region" description="Basic and acidic residues" evidence="1">
    <location>
        <begin position="54"/>
        <end position="63"/>
    </location>
</feature>
<feature type="compositionally biased region" description="Polar residues" evidence="1">
    <location>
        <begin position="77"/>
        <end position="106"/>
    </location>
</feature>
<name>A0A5C4VN70_9ACTN</name>
<dbReference type="RefSeq" id="WP_139635634.1">
    <property type="nucleotide sequence ID" value="NZ_VDLX02000020.1"/>
</dbReference>
<feature type="compositionally biased region" description="Low complexity" evidence="1">
    <location>
        <begin position="279"/>
        <end position="290"/>
    </location>
</feature>
<reference evidence="3 4" key="1">
    <citation type="submission" date="2019-10" db="EMBL/GenBank/DDBJ databases">
        <title>Nonomuraea sp. nov., isolated from Phyllanthus amarus.</title>
        <authorList>
            <person name="Klykleung N."/>
            <person name="Tanasupawat S."/>
        </authorList>
    </citation>
    <scope>NUCLEOTIDE SEQUENCE [LARGE SCALE GENOMIC DNA]</scope>
    <source>
        <strain evidence="3 4">PA1-10</strain>
    </source>
</reference>
<evidence type="ECO:0000313" key="4">
    <source>
        <dbReference type="Proteomes" id="UP000312512"/>
    </source>
</evidence>
<protein>
    <submittedName>
        <fullName evidence="3">Uncharacterized protein</fullName>
    </submittedName>
</protein>
<feature type="compositionally biased region" description="Low complexity" evidence="1">
    <location>
        <begin position="512"/>
        <end position="521"/>
    </location>
</feature>
<gene>
    <name evidence="3" type="ORF">FH608_040050</name>
</gene>
<feature type="compositionally biased region" description="Basic and acidic residues" evidence="1">
    <location>
        <begin position="151"/>
        <end position="163"/>
    </location>
</feature>
<organism evidence="3 4">
    <name type="scientific">Nonomuraea phyllanthi</name>
    <dbReference type="NCBI Taxonomy" id="2219224"/>
    <lineage>
        <taxon>Bacteria</taxon>
        <taxon>Bacillati</taxon>
        <taxon>Actinomycetota</taxon>
        <taxon>Actinomycetes</taxon>
        <taxon>Streptosporangiales</taxon>
        <taxon>Streptosporangiaceae</taxon>
        <taxon>Nonomuraea</taxon>
    </lineage>
</organism>
<evidence type="ECO:0000256" key="2">
    <source>
        <dbReference type="SAM" id="Phobius"/>
    </source>
</evidence>
<keyword evidence="2" id="KW-0472">Membrane</keyword>
<feature type="region of interest" description="Disordered" evidence="1">
    <location>
        <begin position="1"/>
        <end position="450"/>
    </location>
</feature>